<protein>
    <submittedName>
        <fullName evidence="1">Uncharacterized protein</fullName>
    </submittedName>
</protein>
<dbReference type="Gramene" id="TuG1812G0200001907.01.T01">
    <property type="protein sequence ID" value="TuG1812G0200001907.01.T01.cds421858"/>
    <property type="gene ID" value="TuG1812G0200001907.01"/>
</dbReference>
<dbReference type="Proteomes" id="UP000015106">
    <property type="component" value="Chromosome 2"/>
</dbReference>
<organism evidence="1 2">
    <name type="scientific">Triticum urartu</name>
    <name type="common">Red wild einkorn</name>
    <name type="synonym">Crithodium urartu</name>
    <dbReference type="NCBI Taxonomy" id="4572"/>
    <lineage>
        <taxon>Eukaryota</taxon>
        <taxon>Viridiplantae</taxon>
        <taxon>Streptophyta</taxon>
        <taxon>Embryophyta</taxon>
        <taxon>Tracheophyta</taxon>
        <taxon>Spermatophyta</taxon>
        <taxon>Magnoliopsida</taxon>
        <taxon>Liliopsida</taxon>
        <taxon>Poales</taxon>
        <taxon>Poaceae</taxon>
        <taxon>BOP clade</taxon>
        <taxon>Pooideae</taxon>
        <taxon>Triticodae</taxon>
        <taxon>Triticeae</taxon>
        <taxon>Triticinae</taxon>
        <taxon>Triticum</taxon>
    </lineage>
</organism>
<proteinExistence type="predicted"/>
<reference evidence="1" key="2">
    <citation type="submission" date="2018-03" db="EMBL/GenBank/DDBJ databases">
        <title>The Triticum urartu genome reveals the dynamic nature of wheat genome evolution.</title>
        <authorList>
            <person name="Ling H."/>
            <person name="Ma B."/>
            <person name="Shi X."/>
            <person name="Liu H."/>
            <person name="Dong L."/>
            <person name="Sun H."/>
            <person name="Cao Y."/>
            <person name="Gao Q."/>
            <person name="Zheng S."/>
            <person name="Li Y."/>
            <person name="Yu Y."/>
            <person name="Du H."/>
            <person name="Qi M."/>
            <person name="Li Y."/>
            <person name="Yu H."/>
            <person name="Cui Y."/>
            <person name="Wang N."/>
            <person name="Chen C."/>
            <person name="Wu H."/>
            <person name="Zhao Y."/>
            <person name="Zhang J."/>
            <person name="Li Y."/>
            <person name="Zhou W."/>
            <person name="Zhang B."/>
            <person name="Hu W."/>
            <person name="Eijk M."/>
            <person name="Tang J."/>
            <person name="Witsenboer H."/>
            <person name="Zhao S."/>
            <person name="Li Z."/>
            <person name="Zhang A."/>
            <person name="Wang D."/>
            <person name="Liang C."/>
        </authorList>
    </citation>
    <scope>NUCLEOTIDE SEQUENCE [LARGE SCALE GENOMIC DNA]</scope>
    <source>
        <strain evidence="1">cv. G1812</strain>
    </source>
</reference>
<evidence type="ECO:0000313" key="2">
    <source>
        <dbReference type="Proteomes" id="UP000015106"/>
    </source>
</evidence>
<keyword evidence="2" id="KW-1185">Reference proteome</keyword>
<dbReference type="AlphaFoldDB" id="A0A8R7PC68"/>
<reference evidence="2" key="1">
    <citation type="journal article" date="2013" name="Nature">
        <title>Draft genome of the wheat A-genome progenitor Triticum urartu.</title>
        <authorList>
            <person name="Ling H.Q."/>
            <person name="Zhao S."/>
            <person name="Liu D."/>
            <person name="Wang J."/>
            <person name="Sun H."/>
            <person name="Zhang C."/>
            <person name="Fan H."/>
            <person name="Li D."/>
            <person name="Dong L."/>
            <person name="Tao Y."/>
            <person name="Gao C."/>
            <person name="Wu H."/>
            <person name="Li Y."/>
            <person name="Cui Y."/>
            <person name="Guo X."/>
            <person name="Zheng S."/>
            <person name="Wang B."/>
            <person name="Yu K."/>
            <person name="Liang Q."/>
            <person name="Yang W."/>
            <person name="Lou X."/>
            <person name="Chen J."/>
            <person name="Feng M."/>
            <person name="Jian J."/>
            <person name="Zhang X."/>
            <person name="Luo G."/>
            <person name="Jiang Y."/>
            <person name="Liu J."/>
            <person name="Wang Z."/>
            <person name="Sha Y."/>
            <person name="Zhang B."/>
            <person name="Wu H."/>
            <person name="Tang D."/>
            <person name="Shen Q."/>
            <person name="Xue P."/>
            <person name="Zou S."/>
            <person name="Wang X."/>
            <person name="Liu X."/>
            <person name="Wang F."/>
            <person name="Yang Y."/>
            <person name="An X."/>
            <person name="Dong Z."/>
            <person name="Zhang K."/>
            <person name="Zhang X."/>
            <person name="Luo M.C."/>
            <person name="Dvorak J."/>
            <person name="Tong Y."/>
            <person name="Wang J."/>
            <person name="Yang H."/>
            <person name="Li Z."/>
            <person name="Wang D."/>
            <person name="Zhang A."/>
            <person name="Wang J."/>
        </authorList>
    </citation>
    <scope>NUCLEOTIDE SEQUENCE</scope>
    <source>
        <strain evidence="2">cv. G1812</strain>
    </source>
</reference>
<sequence>MPKKRTLHCSHIGLHILFHAALSAKRVAAPSI</sequence>
<reference evidence="1" key="3">
    <citation type="submission" date="2022-06" db="UniProtKB">
        <authorList>
            <consortium name="EnsemblPlants"/>
        </authorList>
    </citation>
    <scope>IDENTIFICATION</scope>
</reference>
<name>A0A8R7PC68_TRIUA</name>
<accession>A0A8R7PC68</accession>
<dbReference type="EnsemblPlants" id="TuG1812G0200001907.01.T01">
    <property type="protein sequence ID" value="TuG1812G0200001907.01.T01.cds421858"/>
    <property type="gene ID" value="TuG1812G0200001907.01"/>
</dbReference>
<evidence type="ECO:0000313" key="1">
    <source>
        <dbReference type="EnsemblPlants" id="TuG1812G0200001907.01.T01.cds421858"/>
    </source>
</evidence>